<keyword evidence="2" id="KW-1185">Reference proteome</keyword>
<name>A0ACC0M512_RHOML</name>
<comment type="caution">
    <text evidence="1">The sequence shown here is derived from an EMBL/GenBank/DDBJ whole genome shotgun (WGS) entry which is preliminary data.</text>
</comment>
<dbReference type="EMBL" id="CM046397">
    <property type="protein sequence ID" value="KAI8535950.1"/>
    <property type="molecule type" value="Genomic_DNA"/>
</dbReference>
<evidence type="ECO:0000313" key="2">
    <source>
        <dbReference type="Proteomes" id="UP001062846"/>
    </source>
</evidence>
<dbReference type="Proteomes" id="UP001062846">
    <property type="component" value="Chromosome 10"/>
</dbReference>
<evidence type="ECO:0000313" key="1">
    <source>
        <dbReference type="EMBL" id="KAI8535950.1"/>
    </source>
</evidence>
<accession>A0ACC0M512</accession>
<protein>
    <submittedName>
        <fullName evidence="1">Uncharacterized protein</fullName>
    </submittedName>
</protein>
<organism evidence="1 2">
    <name type="scientific">Rhododendron molle</name>
    <name type="common">Chinese azalea</name>
    <name type="synonym">Azalea mollis</name>
    <dbReference type="NCBI Taxonomy" id="49168"/>
    <lineage>
        <taxon>Eukaryota</taxon>
        <taxon>Viridiplantae</taxon>
        <taxon>Streptophyta</taxon>
        <taxon>Embryophyta</taxon>
        <taxon>Tracheophyta</taxon>
        <taxon>Spermatophyta</taxon>
        <taxon>Magnoliopsida</taxon>
        <taxon>eudicotyledons</taxon>
        <taxon>Gunneridae</taxon>
        <taxon>Pentapetalae</taxon>
        <taxon>asterids</taxon>
        <taxon>Ericales</taxon>
        <taxon>Ericaceae</taxon>
        <taxon>Ericoideae</taxon>
        <taxon>Rhodoreae</taxon>
        <taxon>Rhododendron</taxon>
    </lineage>
</organism>
<proteinExistence type="predicted"/>
<reference evidence="1" key="1">
    <citation type="submission" date="2022-02" db="EMBL/GenBank/DDBJ databases">
        <title>Plant Genome Project.</title>
        <authorList>
            <person name="Zhang R.-G."/>
        </authorList>
    </citation>
    <scope>NUCLEOTIDE SEQUENCE</scope>
    <source>
        <strain evidence="1">AT1</strain>
    </source>
</reference>
<gene>
    <name evidence="1" type="ORF">RHMOL_Rhmol10G0215700</name>
</gene>
<sequence>MLSGSGLRYIIVMGLRHTFVPVLLPTEHKAWYRSRKGDYTDSRMLQNALIRPHGLRIPQGMCLENLSISEHASAFM</sequence>